<keyword evidence="2" id="KW-0472">Membrane</keyword>
<keyword evidence="4" id="KW-1185">Reference proteome</keyword>
<protein>
    <submittedName>
        <fullName evidence="3">Histidine kinase</fullName>
    </submittedName>
</protein>
<keyword evidence="2" id="KW-0812">Transmembrane</keyword>
<keyword evidence="2" id="KW-1133">Transmembrane helix</keyword>
<name>A0A0P9DKV0_9CHLR</name>
<dbReference type="PATRIC" id="fig|186479.3.peg.1516"/>
<comment type="caution">
    <text evidence="3">The sequence shown here is derived from an EMBL/GenBank/DDBJ whole genome shotgun (WGS) entry which is preliminary data.</text>
</comment>
<sequence length="214" mass="24625">LYYSFQIQWSWWAAQQVVAESGLIYQQVFVGMIGFIIIPALLWTPVSSDELVEQVRQAHLVKRYELQTQADIAILRATLLRAQEKALVGFANLTVDEREELAAVMRSLVGGIDRTLREVGQTVKTVSGVAMPFDGMLDDNEDIRDVLEYISESLTRSTLTTRADSERHEMALQAPQEADYEERRPTNPRIDPREARYYQNEARRRGQRNDDYEV</sequence>
<dbReference type="EMBL" id="LJCR01001360">
    <property type="protein sequence ID" value="KPV50498.1"/>
    <property type="molecule type" value="Genomic_DNA"/>
</dbReference>
<feature type="region of interest" description="Disordered" evidence="1">
    <location>
        <begin position="160"/>
        <end position="214"/>
    </location>
</feature>
<feature type="non-terminal residue" evidence="3">
    <location>
        <position position="1"/>
    </location>
</feature>
<organism evidence="3 4">
    <name type="scientific">Kouleothrix aurantiaca</name>
    <dbReference type="NCBI Taxonomy" id="186479"/>
    <lineage>
        <taxon>Bacteria</taxon>
        <taxon>Bacillati</taxon>
        <taxon>Chloroflexota</taxon>
        <taxon>Chloroflexia</taxon>
        <taxon>Chloroflexales</taxon>
        <taxon>Roseiflexineae</taxon>
        <taxon>Roseiflexaceae</taxon>
        <taxon>Kouleothrix</taxon>
    </lineage>
</organism>
<accession>A0A0P9DKV0</accession>
<dbReference type="Proteomes" id="UP000050509">
    <property type="component" value="Unassembled WGS sequence"/>
</dbReference>
<evidence type="ECO:0000313" key="4">
    <source>
        <dbReference type="Proteomes" id="UP000050509"/>
    </source>
</evidence>
<feature type="transmembrane region" description="Helical" evidence="2">
    <location>
        <begin position="24"/>
        <end position="46"/>
    </location>
</feature>
<keyword evidence="3" id="KW-0418">Kinase</keyword>
<evidence type="ECO:0000256" key="2">
    <source>
        <dbReference type="SAM" id="Phobius"/>
    </source>
</evidence>
<feature type="compositionally biased region" description="Basic and acidic residues" evidence="1">
    <location>
        <begin position="181"/>
        <end position="214"/>
    </location>
</feature>
<dbReference type="AlphaFoldDB" id="A0A0P9DKV0"/>
<proteinExistence type="predicted"/>
<keyword evidence="3" id="KW-0808">Transferase</keyword>
<reference evidence="3 4" key="1">
    <citation type="submission" date="2015-09" db="EMBL/GenBank/DDBJ databases">
        <title>Draft genome sequence of Kouleothrix aurantiaca JCM 19913.</title>
        <authorList>
            <person name="Hemp J."/>
        </authorList>
    </citation>
    <scope>NUCLEOTIDE SEQUENCE [LARGE SCALE GENOMIC DNA]</scope>
    <source>
        <strain evidence="3 4">COM-B</strain>
    </source>
</reference>
<evidence type="ECO:0000256" key="1">
    <source>
        <dbReference type="SAM" id="MobiDB-lite"/>
    </source>
</evidence>
<gene>
    <name evidence="3" type="ORF">SE17_26595</name>
</gene>
<evidence type="ECO:0000313" key="3">
    <source>
        <dbReference type="EMBL" id="KPV50498.1"/>
    </source>
</evidence>
<dbReference type="GO" id="GO:0016301">
    <property type="term" value="F:kinase activity"/>
    <property type="evidence" value="ECO:0007669"/>
    <property type="project" value="UniProtKB-KW"/>
</dbReference>